<name>A0A8T0UMN4_PANVG</name>
<gene>
    <name evidence="2" type="ORF">PVAP13_3KG041415</name>
</gene>
<evidence type="ECO:0000313" key="3">
    <source>
        <dbReference type="Proteomes" id="UP000823388"/>
    </source>
</evidence>
<evidence type="ECO:0000313" key="2">
    <source>
        <dbReference type="EMBL" id="KAG2623245.1"/>
    </source>
</evidence>
<dbReference type="AlphaFoldDB" id="A0A8T0UMN4"/>
<protein>
    <submittedName>
        <fullName evidence="2">Uncharacterized protein</fullName>
    </submittedName>
</protein>
<dbReference type="EMBL" id="CM029041">
    <property type="protein sequence ID" value="KAG2623245.1"/>
    <property type="molecule type" value="Genomic_DNA"/>
</dbReference>
<feature type="region of interest" description="Disordered" evidence="1">
    <location>
        <begin position="145"/>
        <end position="164"/>
    </location>
</feature>
<keyword evidence="3" id="KW-1185">Reference proteome</keyword>
<sequence>MVGAAAMSSSSTPAWRAAPALRRHCRCGGRASVTSWRRRCHWFGNRTSTRSVVSPPAVSVSSRRHRHWSAAGLDDAAWCRRRPSQCPRGAVVVDRQPGLMMRPGVVAGRCFITSLGSAAPPKTNRASWPSPPLLRLASRPLLGAGAAADSGSLPTADDEAEDGERTRVATGLVQTTRKTKTMAGEVVAGVGMSTSPATPSAGFHLIMDGELDDGRRSLDSGARLEWRWTSAPASARHSEQDVRGVVCISDGDGLGALLAPGSFGRPPLPSRKGNPCT</sequence>
<proteinExistence type="predicted"/>
<comment type="caution">
    <text evidence="2">The sequence shown here is derived from an EMBL/GenBank/DDBJ whole genome shotgun (WGS) entry which is preliminary data.</text>
</comment>
<accession>A0A8T0UMN4</accession>
<evidence type="ECO:0000256" key="1">
    <source>
        <dbReference type="SAM" id="MobiDB-lite"/>
    </source>
</evidence>
<organism evidence="2 3">
    <name type="scientific">Panicum virgatum</name>
    <name type="common">Blackwell switchgrass</name>
    <dbReference type="NCBI Taxonomy" id="38727"/>
    <lineage>
        <taxon>Eukaryota</taxon>
        <taxon>Viridiplantae</taxon>
        <taxon>Streptophyta</taxon>
        <taxon>Embryophyta</taxon>
        <taxon>Tracheophyta</taxon>
        <taxon>Spermatophyta</taxon>
        <taxon>Magnoliopsida</taxon>
        <taxon>Liliopsida</taxon>
        <taxon>Poales</taxon>
        <taxon>Poaceae</taxon>
        <taxon>PACMAD clade</taxon>
        <taxon>Panicoideae</taxon>
        <taxon>Panicodae</taxon>
        <taxon>Paniceae</taxon>
        <taxon>Panicinae</taxon>
        <taxon>Panicum</taxon>
        <taxon>Panicum sect. Hiantes</taxon>
    </lineage>
</organism>
<reference evidence="2" key="1">
    <citation type="submission" date="2020-05" db="EMBL/GenBank/DDBJ databases">
        <title>WGS assembly of Panicum virgatum.</title>
        <authorList>
            <person name="Lovell J.T."/>
            <person name="Jenkins J."/>
            <person name="Shu S."/>
            <person name="Juenger T.E."/>
            <person name="Schmutz J."/>
        </authorList>
    </citation>
    <scope>NUCLEOTIDE SEQUENCE</scope>
    <source>
        <strain evidence="2">AP13</strain>
    </source>
</reference>
<dbReference type="Proteomes" id="UP000823388">
    <property type="component" value="Chromosome 3K"/>
</dbReference>